<protein>
    <submittedName>
        <fullName evidence="7">Nitroreductase</fullName>
    </submittedName>
</protein>
<evidence type="ECO:0000259" key="6">
    <source>
        <dbReference type="PROSITE" id="PS51379"/>
    </source>
</evidence>
<proteinExistence type="inferred from homology"/>
<keyword evidence="3" id="KW-0560">Oxidoreductase</keyword>
<dbReference type="InterPro" id="IPR029479">
    <property type="entry name" value="Nitroreductase"/>
</dbReference>
<reference evidence="8" key="1">
    <citation type="journal article" date="2023" name="Arch. Microbiol.">
        <title>Desulfoferula mesophilus gen. nov. sp. nov., a mesophilic sulfate-reducing bacterium isolated from a brackish lake sediment.</title>
        <authorList>
            <person name="Watanabe T."/>
            <person name="Yabe T."/>
            <person name="Tsuji J.M."/>
            <person name="Fukui M."/>
        </authorList>
    </citation>
    <scope>NUCLEOTIDE SEQUENCE [LARGE SCALE GENOMIC DNA]</scope>
    <source>
        <strain evidence="8">12FAK</strain>
    </source>
</reference>
<dbReference type="EMBL" id="AP028679">
    <property type="protein sequence ID" value="BEQ16926.1"/>
    <property type="molecule type" value="Genomic_DNA"/>
</dbReference>
<name>A0AAU9F1A5_9BACT</name>
<dbReference type="RefSeq" id="WP_338603464.1">
    <property type="nucleotide sequence ID" value="NZ_AP028679.1"/>
</dbReference>
<gene>
    <name evidence="7" type="ORF">FAK_39920</name>
</gene>
<dbReference type="GO" id="GO:0046872">
    <property type="term" value="F:metal ion binding"/>
    <property type="evidence" value="ECO:0007669"/>
    <property type="project" value="UniProtKB-KW"/>
</dbReference>
<dbReference type="SUPFAM" id="SSF55469">
    <property type="entry name" value="FMN-dependent nitroreductase-like"/>
    <property type="match status" value="1"/>
</dbReference>
<evidence type="ECO:0000256" key="5">
    <source>
        <dbReference type="ARBA" id="ARBA00023014"/>
    </source>
</evidence>
<organism evidence="7 8">
    <name type="scientific">Desulfoferula mesophila</name>
    <dbReference type="NCBI Taxonomy" id="3058419"/>
    <lineage>
        <taxon>Bacteria</taxon>
        <taxon>Pseudomonadati</taxon>
        <taxon>Thermodesulfobacteriota</taxon>
        <taxon>Desulfarculia</taxon>
        <taxon>Desulfarculales</taxon>
        <taxon>Desulfarculaceae</taxon>
        <taxon>Desulfoferula</taxon>
    </lineage>
</organism>
<comment type="similarity">
    <text evidence="1">Belongs to the nitroreductase family.</text>
</comment>
<evidence type="ECO:0000313" key="8">
    <source>
        <dbReference type="Proteomes" id="UP001366166"/>
    </source>
</evidence>
<dbReference type="AlphaFoldDB" id="A0AAU9F1A5"/>
<dbReference type="InterPro" id="IPR017896">
    <property type="entry name" value="4Fe4S_Fe-S-bd"/>
</dbReference>
<keyword evidence="2" id="KW-0479">Metal-binding</keyword>
<evidence type="ECO:0000256" key="2">
    <source>
        <dbReference type="ARBA" id="ARBA00022723"/>
    </source>
</evidence>
<feature type="domain" description="4Fe-4S ferredoxin-type" evidence="6">
    <location>
        <begin position="33"/>
        <end position="65"/>
    </location>
</feature>
<keyword evidence="8" id="KW-1185">Reference proteome</keyword>
<dbReference type="KEGG" id="dmp:FAK_39920"/>
<dbReference type="GO" id="GO:0016491">
    <property type="term" value="F:oxidoreductase activity"/>
    <property type="evidence" value="ECO:0007669"/>
    <property type="project" value="UniProtKB-KW"/>
</dbReference>
<dbReference type="GO" id="GO:0051536">
    <property type="term" value="F:iron-sulfur cluster binding"/>
    <property type="evidence" value="ECO:0007669"/>
    <property type="project" value="UniProtKB-KW"/>
</dbReference>
<dbReference type="Gene3D" id="3.30.70.20">
    <property type="match status" value="1"/>
</dbReference>
<dbReference type="PROSITE" id="PS51379">
    <property type="entry name" value="4FE4S_FER_2"/>
    <property type="match status" value="2"/>
</dbReference>
<keyword evidence="5" id="KW-0411">Iron-sulfur</keyword>
<sequence>MSLLTIDDSKCKRDGICTKVCPRQLISQKTDDALPAIAPEKEVLCLACGQCVAVCPHGALNNRKAPLEDCLPLDKSLEVSWDQARQFLRSRRSIRAYKAQPLERATLQELIDNARYAPTGGNSQTVHWVVINGRDKLRQLSERTIAWMRQVVEQQSDPVLAGYYGPVVESWDTGHDSILRSAPALLIASSPGQNRNGLVDTSIALSYLELLALPLGLGTCWAGLLRGAMLNMEGMAMEMEVPEGNTWFYPMMIGYPQFKYQRLPERKKPSIVWV</sequence>
<dbReference type="Gene3D" id="3.40.109.10">
    <property type="entry name" value="NADH Oxidase"/>
    <property type="match status" value="1"/>
</dbReference>
<dbReference type="PANTHER" id="PTHR43673">
    <property type="entry name" value="NAD(P)H NITROREDUCTASE YDGI-RELATED"/>
    <property type="match status" value="1"/>
</dbReference>
<evidence type="ECO:0000256" key="1">
    <source>
        <dbReference type="ARBA" id="ARBA00007118"/>
    </source>
</evidence>
<dbReference type="InterPro" id="IPR000415">
    <property type="entry name" value="Nitroreductase-like"/>
</dbReference>
<evidence type="ECO:0000313" key="7">
    <source>
        <dbReference type="EMBL" id="BEQ16926.1"/>
    </source>
</evidence>
<dbReference type="CDD" id="cd02143">
    <property type="entry name" value="nitroreductase_FeS-like"/>
    <property type="match status" value="1"/>
</dbReference>
<dbReference type="Pfam" id="PF00881">
    <property type="entry name" value="Nitroreductase"/>
    <property type="match status" value="1"/>
</dbReference>
<feature type="domain" description="4Fe-4S ferredoxin-type" evidence="6">
    <location>
        <begin position="2"/>
        <end position="31"/>
    </location>
</feature>
<dbReference type="InterPro" id="IPR017900">
    <property type="entry name" value="4Fe4S_Fe_S_CS"/>
</dbReference>
<dbReference type="Pfam" id="PF13187">
    <property type="entry name" value="Fer4_9"/>
    <property type="match status" value="1"/>
</dbReference>
<evidence type="ECO:0000256" key="4">
    <source>
        <dbReference type="ARBA" id="ARBA00023004"/>
    </source>
</evidence>
<evidence type="ECO:0000256" key="3">
    <source>
        <dbReference type="ARBA" id="ARBA00023002"/>
    </source>
</evidence>
<keyword evidence="4" id="KW-0408">Iron</keyword>
<accession>A0AAU9F1A5</accession>
<dbReference type="Proteomes" id="UP001366166">
    <property type="component" value="Chromosome"/>
</dbReference>
<dbReference type="PANTHER" id="PTHR43673:SF10">
    <property type="entry name" value="NADH DEHYDROGENASE_NAD(P)H NITROREDUCTASE XCC3605-RELATED"/>
    <property type="match status" value="1"/>
</dbReference>
<dbReference type="PROSITE" id="PS00198">
    <property type="entry name" value="4FE4S_FER_1"/>
    <property type="match status" value="1"/>
</dbReference>
<dbReference type="SUPFAM" id="SSF54862">
    <property type="entry name" value="4Fe-4S ferredoxins"/>
    <property type="match status" value="1"/>
</dbReference>